<reference evidence="6 7" key="1">
    <citation type="journal article" date="2016" name="Nat. Commun.">
        <title>Thousands of microbial genomes shed light on interconnected biogeochemical processes in an aquifer system.</title>
        <authorList>
            <person name="Anantharaman K."/>
            <person name="Brown C.T."/>
            <person name="Hug L.A."/>
            <person name="Sharon I."/>
            <person name="Castelle C.J."/>
            <person name="Probst A.J."/>
            <person name="Thomas B.C."/>
            <person name="Singh A."/>
            <person name="Wilkins M.J."/>
            <person name="Karaoz U."/>
            <person name="Brodie E.L."/>
            <person name="Williams K.H."/>
            <person name="Hubbard S.S."/>
            <person name="Banfield J.F."/>
        </authorList>
    </citation>
    <scope>NUCLEOTIDE SEQUENCE [LARGE SCALE GENOMIC DNA]</scope>
</reference>
<feature type="domain" description="YbhG-like alpha-helical hairpin" evidence="4">
    <location>
        <begin position="75"/>
        <end position="204"/>
    </location>
</feature>
<comment type="subcellular location">
    <subcellularLocation>
        <location evidence="1">Cell envelope</location>
    </subcellularLocation>
</comment>
<dbReference type="Pfam" id="PF25990">
    <property type="entry name" value="Beta-barrel_YknX"/>
    <property type="match status" value="1"/>
</dbReference>
<feature type="domain" description="YknX-like beta-barrel" evidence="5">
    <location>
        <begin position="247"/>
        <end position="320"/>
    </location>
</feature>
<dbReference type="PANTHER" id="PTHR32347:SF23">
    <property type="entry name" value="BLL5650 PROTEIN"/>
    <property type="match status" value="1"/>
</dbReference>
<dbReference type="Pfam" id="PF25881">
    <property type="entry name" value="HH_YBHG"/>
    <property type="match status" value="1"/>
</dbReference>
<dbReference type="InterPro" id="IPR058636">
    <property type="entry name" value="Beta-barrel_YknX"/>
</dbReference>
<dbReference type="InterPro" id="IPR059052">
    <property type="entry name" value="HH_YbhG-like"/>
</dbReference>
<gene>
    <name evidence="6" type="ORF">A2W05_08210</name>
</gene>
<evidence type="ECO:0008006" key="8">
    <source>
        <dbReference type="Google" id="ProtNLM"/>
    </source>
</evidence>
<evidence type="ECO:0000256" key="1">
    <source>
        <dbReference type="ARBA" id="ARBA00004196"/>
    </source>
</evidence>
<dbReference type="Proteomes" id="UP000178797">
    <property type="component" value="Unassembled WGS sequence"/>
</dbReference>
<name>A0A1F7RSS9_9BACT</name>
<dbReference type="PANTHER" id="PTHR32347">
    <property type="entry name" value="EFFLUX SYSTEM COMPONENT YKNX-RELATED"/>
    <property type="match status" value="1"/>
</dbReference>
<dbReference type="Gene3D" id="2.40.50.100">
    <property type="match status" value="1"/>
</dbReference>
<proteinExistence type="predicted"/>
<dbReference type="EMBL" id="MGDE01000201">
    <property type="protein sequence ID" value="OGL43947.1"/>
    <property type="molecule type" value="Genomic_DNA"/>
</dbReference>
<evidence type="ECO:0000313" key="7">
    <source>
        <dbReference type="Proteomes" id="UP000178797"/>
    </source>
</evidence>
<organism evidence="6 7">
    <name type="scientific">Candidatus Schekmanbacteria bacterium RBG_16_38_10</name>
    <dbReference type="NCBI Taxonomy" id="1817879"/>
    <lineage>
        <taxon>Bacteria</taxon>
        <taxon>Candidatus Schekmaniibacteriota</taxon>
    </lineage>
</organism>
<evidence type="ECO:0000313" key="6">
    <source>
        <dbReference type="EMBL" id="OGL43947.1"/>
    </source>
</evidence>
<dbReference type="GO" id="GO:0030313">
    <property type="term" value="C:cell envelope"/>
    <property type="evidence" value="ECO:0007669"/>
    <property type="project" value="UniProtKB-SubCell"/>
</dbReference>
<dbReference type="Gene3D" id="2.40.30.170">
    <property type="match status" value="1"/>
</dbReference>
<feature type="coiled-coil region" evidence="3">
    <location>
        <begin position="77"/>
        <end position="137"/>
    </location>
</feature>
<evidence type="ECO:0000256" key="2">
    <source>
        <dbReference type="ARBA" id="ARBA00023054"/>
    </source>
</evidence>
<sequence length="329" mass="37438">MTRFFVKIIFLLITANLFLYVSGCNKPENSHNAIKASGFIEAREIDIRSEISGKIVSLNFEEGDKFKKGELICLIDKEKLEFQLKQAEAKVEETMAGLSLLKSGLRKEEIDRAKNLVQELTEKRNLARTEYERAKELFEKGVLSKSAFDTAKTSMKMTEEEMLGAQRQYEIAKKGYRMEEIEESQAVLKGAEFKVEEIKRNIKDSEILSPVTGIITKKVAENGEYVPTGGLIATITDLSYVWLKIYLSENEYGKVMIGQKVRIKIDSFPEKYFEGKIIYISSEAEFTPKNIQTQEDRVKLVYALKVGINNNKGIFKPGMPADAIIEIRK</sequence>
<evidence type="ECO:0000259" key="5">
    <source>
        <dbReference type="Pfam" id="PF25990"/>
    </source>
</evidence>
<protein>
    <recommendedName>
        <fullName evidence="8">RND efflux pump membrane fusion protein barrel-sandwich domain-containing protein</fullName>
    </recommendedName>
</protein>
<evidence type="ECO:0000256" key="3">
    <source>
        <dbReference type="SAM" id="Coils"/>
    </source>
</evidence>
<keyword evidence="2 3" id="KW-0175">Coiled coil</keyword>
<feature type="coiled-coil region" evidence="3">
    <location>
        <begin position="181"/>
        <end position="208"/>
    </location>
</feature>
<evidence type="ECO:0000259" key="4">
    <source>
        <dbReference type="Pfam" id="PF25881"/>
    </source>
</evidence>
<dbReference type="SUPFAM" id="SSF111369">
    <property type="entry name" value="HlyD-like secretion proteins"/>
    <property type="match status" value="1"/>
</dbReference>
<accession>A0A1F7RSS9</accession>
<comment type="caution">
    <text evidence="6">The sequence shown here is derived from an EMBL/GenBank/DDBJ whole genome shotgun (WGS) entry which is preliminary data.</text>
</comment>
<dbReference type="AlphaFoldDB" id="A0A1F7RSS9"/>
<dbReference type="Gene3D" id="1.10.287.470">
    <property type="entry name" value="Helix hairpin bin"/>
    <property type="match status" value="1"/>
</dbReference>
<dbReference type="InterPro" id="IPR050465">
    <property type="entry name" value="UPF0194_transport"/>
</dbReference>